<keyword evidence="2 3" id="KW-0378">Hydrolase</keyword>
<dbReference type="EMBL" id="JALHLE010000029">
    <property type="protein sequence ID" value="MCJ2180239.1"/>
    <property type="molecule type" value="Genomic_DNA"/>
</dbReference>
<dbReference type="PANTHER" id="PTHR43817">
    <property type="entry name" value="GLYCOSYL HYDROLASE"/>
    <property type="match status" value="1"/>
</dbReference>
<evidence type="ECO:0000313" key="3">
    <source>
        <dbReference type="EMBL" id="MCJ2180239.1"/>
    </source>
</evidence>
<keyword evidence="4" id="KW-1185">Reference proteome</keyword>
<proteinExistence type="predicted"/>
<protein>
    <submittedName>
        <fullName evidence="3">Glycoside hydrolase</fullName>
    </submittedName>
</protein>
<dbReference type="Gene3D" id="2.60.120.260">
    <property type="entry name" value="Galactose-binding domain-like"/>
    <property type="match status" value="2"/>
</dbReference>
<sequence>MAELSVLMGRSRSGKRPAFWAALLATAAATAGLSASLPAQDRAEGALQSGRDGQVPAAQLPAAFRDPPRSARPRVWWHWLNGNITRDGIAKDLDWMERVGIGGVQTFDVNLATPKIVDERLLYMTPQWQDAFRYATGLAAAKGMELTIAASPGWSETGGPWVPPGDGMKKLVWSEMTVQGGQPFSRQLPPLPTVTGPFQDMPVSGHAGQGKEKPAPTASGEIGVYAYRVAGSGKGSDARALVPAVPVMRLGDGTKLDAGALVDGSYKTGLTVPRGPEDAPTIVDISYGAPQTIRSATIFVPSATDLYAPSTLQPRLEASPDGVSWQVVAHFHLGTAPTTISFAPVTASKFRVVLAPAPNIPPYGSDATPGYDLGPFAKYMGPQPTMKLLELSLSPSPRINQFEAKAGFSTARDYEILDVPAGGGNVGVPVAAILDLTRKVRPDGTLDWTPPKGEWRVIRMGWSLTGTTNHPAPEEATGLEVDKLDSKAVRRYLESYIGNYQKVVGADRIGAQGINALLTDSTEVGAFNWTPDMLAQFQRLRGYDARPWLPTLTGVIIGSREQSNRFLDDFRRTIAELHATEHYKTVAEVAHEHGLKVYGESLEGWRTTLGDDLDMRRYADFPMGALWYYRREVGPKPFYATDMRGAASVAHVYGQNIAAAESLTTTRQPWDQGPADLKRVVDWEFLNGINRISIHSSAHQPVDDKQPGISMGHIGQYFNRHETWAEMARPWIDYIGRSSLLLQQGRFVADVAYYYGEEAPVGIQTQDGYFTDVPHRNGYDFVSAEMLNDVLKVEHGDLVAPGGARYKLLYLSGRRSRMSLAMLQRLADLAEAGATILGNPPSGPLGLAGDRDAYAALIGRLWSGQPVTTVGKGRVIAGKDVDAALKLIGDGPDVSMEGASAGEIPFVHRKLDDADIYFLANRSGQAQSVQATFRVTGKAPEIWRAETGEARPLSYTIKDGGTAVPLHFDSDESYFVVFRKDAKTASRVVSGIEQFPAATLGSAWKVTFQPERGAPAGTTMPALAPLNDNADPGIRYFSGVATYSTTFTAPAGYRAGQPLTLDLGKVGVVARVRVNGKDAGTAWHAPYRVDIGATVMPGINRLEVDVANLWVNRLIGDRQPGGKPVAWTVKPMYLPDAQLRPSGLIGPVQLLQPGVAAR</sequence>
<reference evidence="3" key="1">
    <citation type="submission" date="2022-03" db="EMBL/GenBank/DDBJ databases">
        <title>Identification of a novel bacterium isolated from mangrove sediments.</title>
        <authorList>
            <person name="Pan X."/>
        </authorList>
    </citation>
    <scope>NUCLEOTIDE SEQUENCE</scope>
    <source>
        <strain evidence="3">B2580</strain>
    </source>
</reference>
<evidence type="ECO:0000256" key="1">
    <source>
        <dbReference type="ARBA" id="ARBA00022729"/>
    </source>
</evidence>
<comment type="caution">
    <text evidence="3">The sequence shown here is derived from an EMBL/GenBank/DDBJ whole genome shotgun (WGS) entry which is preliminary data.</text>
</comment>
<organism evidence="3 4">
    <name type="scientific">Novosphingobium album</name>
    <name type="common">ex Hu et al. 2023</name>
    <dbReference type="NCBI Taxonomy" id="2930093"/>
    <lineage>
        <taxon>Bacteria</taxon>
        <taxon>Pseudomonadati</taxon>
        <taxon>Pseudomonadota</taxon>
        <taxon>Alphaproteobacteria</taxon>
        <taxon>Sphingomonadales</taxon>
        <taxon>Sphingomonadaceae</taxon>
        <taxon>Novosphingobium</taxon>
    </lineage>
</organism>
<dbReference type="NCBIfam" id="NF045579">
    <property type="entry name" value="rhamnoside_JR"/>
    <property type="match status" value="1"/>
</dbReference>
<dbReference type="GO" id="GO:0016787">
    <property type="term" value="F:hydrolase activity"/>
    <property type="evidence" value="ECO:0007669"/>
    <property type="project" value="UniProtKB-KW"/>
</dbReference>
<dbReference type="SUPFAM" id="SSF49785">
    <property type="entry name" value="Galactose-binding domain-like"/>
    <property type="match status" value="1"/>
</dbReference>
<dbReference type="PANTHER" id="PTHR43817:SF1">
    <property type="entry name" value="HYDROLASE, FAMILY 43, PUTATIVE (AFU_ORTHOLOGUE AFUA_3G01660)-RELATED"/>
    <property type="match status" value="1"/>
</dbReference>
<gene>
    <name evidence="3" type="ORF">MTR64_16830</name>
</gene>
<evidence type="ECO:0000256" key="2">
    <source>
        <dbReference type="ARBA" id="ARBA00022801"/>
    </source>
</evidence>
<accession>A0ABT0B609</accession>
<dbReference type="Proteomes" id="UP001162880">
    <property type="component" value="Unassembled WGS sequence"/>
</dbReference>
<evidence type="ECO:0000313" key="4">
    <source>
        <dbReference type="Proteomes" id="UP001162880"/>
    </source>
</evidence>
<name>A0ABT0B609_9SPHN</name>
<dbReference type="RefSeq" id="WP_243995672.1">
    <property type="nucleotide sequence ID" value="NZ_JALHLE010000029.1"/>
</dbReference>
<keyword evidence="1" id="KW-0732">Signal</keyword>
<dbReference type="InterPro" id="IPR008979">
    <property type="entry name" value="Galactose-bd-like_sf"/>
</dbReference>
<dbReference type="Pfam" id="PF17132">
    <property type="entry name" value="Glyco_hydro_106"/>
    <property type="match status" value="1"/>
</dbReference>